<gene>
    <name evidence="3" type="ORF">XENOCAPTIV_029967</name>
</gene>
<dbReference type="EMBL" id="JAHRIN010008406">
    <property type="protein sequence ID" value="MEQ2193272.1"/>
    <property type="molecule type" value="Genomic_DNA"/>
</dbReference>
<comment type="caution">
    <text evidence="3">The sequence shown here is derived from an EMBL/GenBank/DDBJ whole genome shotgun (WGS) entry which is preliminary data.</text>
</comment>
<evidence type="ECO:0000313" key="3">
    <source>
        <dbReference type="EMBL" id="MEQ2193272.1"/>
    </source>
</evidence>
<evidence type="ECO:0000259" key="2">
    <source>
        <dbReference type="Pfam" id="PF13725"/>
    </source>
</evidence>
<organism evidence="3 4">
    <name type="scientific">Xenoophorus captivus</name>
    <dbReference type="NCBI Taxonomy" id="1517983"/>
    <lineage>
        <taxon>Eukaryota</taxon>
        <taxon>Metazoa</taxon>
        <taxon>Chordata</taxon>
        <taxon>Craniata</taxon>
        <taxon>Vertebrata</taxon>
        <taxon>Euteleostomi</taxon>
        <taxon>Actinopterygii</taxon>
        <taxon>Neopterygii</taxon>
        <taxon>Teleostei</taxon>
        <taxon>Neoteleostei</taxon>
        <taxon>Acanthomorphata</taxon>
        <taxon>Ovalentaria</taxon>
        <taxon>Atherinomorphae</taxon>
        <taxon>Cyprinodontiformes</taxon>
        <taxon>Goodeidae</taxon>
        <taxon>Xenoophorus</taxon>
    </lineage>
</organism>
<feature type="region of interest" description="Disordered" evidence="1">
    <location>
        <begin position="226"/>
        <end position="254"/>
    </location>
</feature>
<evidence type="ECO:0000256" key="1">
    <source>
        <dbReference type="SAM" id="MobiDB-lite"/>
    </source>
</evidence>
<dbReference type="Proteomes" id="UP001434883">
    <property type="component" value="Unassembled WGS sequence"/>
</dbReference>
<evidence type="ECO:0000313" key="4">
    <source>
        <dbReference type="Proteomes" id="UP001434883"/>
    </source>
</evidence>
<protein>
    <recommendedName>
        <fullName evidence="2">Possible tRNA binding domain-containing protein</fullName>
    </recommendedName>
</protein>
<dbReference type="PANTHER" id="PTHR10925:SF5">
    <property type="entry name" value="RNA CYTIDINE ACETYLTRANSFERASE"/>
    <property type="match status" value="1"/>
</dbReference>
<proteinExistence type="predicted"/>
<feature type="compositionally biased region" description="Basic residues" evidence="1">
    <location>
        <begin position="233"/>
        <end position="254"/>
    </location>
</feature>
<dbReference type="Pfam" id="PF13725">
    <property type="entry name" value="tRNA_bind_2"/>
    <property type="match status" value="1"/>
</dbReference>
<dbReference type="InterPro" id="IPR032672">
    <property type="entry name" value="TmcA/NAT10/Kre33"/>
</dbReference>
<feature type="domain" description="Possible tRNA binding" evidence="2">
    <location>
        <begin position="62"/>
        <end position="98"/>
    </location>
</feature>
<accession>A0ABV0QCP1</accession>
<dbReference type="PANTHER" id="PTHR10925">
    <property type="entry name" value="N-ACETYLTRANSFERASE 10"/>
    <property type="match status" value="1"/>
</dbReference>
<reference evidence="3 4" key="1">
    <citation type="submission" date="2021-06" db="EMBL/GenBank/DDBJ databases">
        <authorList>
            <person name="Palmer J.M."/>
        </authorList>
    </citation>
    <scope>NUCLEOTIDE SEQUENCE [LARGE SCALE GENOMIC DNA]</scope>
    <source>
        <strain evidence="3 4">XC_2019</strain>
        <tissue evidence="3">Muscle</tissue>
    </source>
</reference>
<name>A0ABV0QCP1_9TELE</name>
<keyword evidence="4" id="KW-1185">Reference proteome</keyword>
<sequence length="254" mass="29343">MGYGSRALQQLQMYYEGKFPTMDESTQPAHTQITSVSSEVREGCFSHDLTTALSDLIKGSYFRRRFLSLLSYQFSSFHPSLALSILQNKKLKEETTRKMFENVTSQLEKEIELPSSQLMGLFNRLIRKFVQTEAAKEFEERHKKDLEKVKEMDLEEYKIRGDEEEWDQVLKNAGNTAIVSIKRCNIAILTGKHDCVCFLWELVANFYFTNSDKKRKWEGGIAVTSNGAGKQKKEMKHGKFKKNKDKHGKFGKKA</sequence>
<dbReference type="InterPro" id="IPR027992">
    <property type="entry name" value="tRNA_bind_dom"/>
</dbReference>